<dbReference type="Pfam" id="PF20066">
    <property type="entry name" value="Glyoxalase_8"/>
    <property type="match status" value="1"/>
</dbReference>
<proteinExistence type="predicted"/>
<dbReference type="RefSeq" id="WP_114484961.1">
    <property type="nucleotide sequence ID" value="NZ_CBCSHM010000005.1"/>
</dbReference>
<dbReference type="InterPro" id="IPR045517">
    <property type="entry name" value="Glyoxalase_8"/>
</dbReference>
<sequence length="258" mass="28016">MTAEYATRVDRTNPRAQHLRFALAERHHLALSFPQCIELVTLEDAPSGGTDANGPAGVGHLKARAKHLRHALVDLHSADLSHTQCLELVAREDGHKCWNVAKAQADVAAQGNAPAPAQPAPPDSSRDPHAEALTQVAYLAASRATLESQAQALALSQWGRNASVLKSAIEDVCTETGEPLPDDWACVDLAFLERFWPQREQFSSSLQAKLNALMDTVAGLKAVIGKQEESFESAEALLARYRVDTQLGYLAMTLKHTR</sequence>
<dbReference type="EMBL" id="QPIJ01000001">
    <property type="protein sequence ID" value="RCV93633.1"/>
    <property type="molecule type" value="Genomic_DNA"/>
</dbReference>
<protein>
    <recommendedName>
        <fullName evidence="2">Glyoxalase-related protein domain-containing protein</fullName>
    </recommendedName>
</protein>
<accession>A0A368UD56</accession>
<evidence type="ECO:0000256" key="1">
    <source>
        <dbReference type="SAM" id="MobiDB-lite"/>
    </source>
</evidence>
<feature type="domain" description="Glyoxalase-related protein" evidence="2">
    <location>
        <begin position="59"/>
        <end position="108"/>
    </location>
</feature>
<name>A0A368UD56_9GAMM</name>
<reference evidence="3 4" key="1">
    <citation type="submission" date="2018-07" db="EMBL/GenBank/DDBJ databases">
        <title>Halomonas rutogse sp. nov., isolated from Lake TangqianCo on Tibetan Plateau.</title>
        <authorList>
            <person name="Lu H."/>
            <person name="Xing P."/>
            <person name="Wu Q."/>
        </authorList>
    </citation>
    <scope>NUCLEOTIDE SEQUENCE [LARGE SCALE GENOMIC DNA]</scope>
    <source>
        <strain evidence="3 4">TQ8S</strain>
    </source>
</reference>
<evidence type="ECO:0000313" key="3">
    <source>
        <dbReference type="EMBL" id="RCV93633.1"/>
    </source>
</evidence>
<gene>
    <name evidence="3" type="ORF">DU506_00315</name>
</gene>
<evidence type="ECO:0000259" key="2">
    <source>
        <dbReference type="Pfam" id="PF20066"/>
    </source>
</evidence>
<dbReference type="AlphaFoldDB" id="A0A368UD56"/>
<evidence type="ECO:0000313" key="4">
    <source>
        <dbReference type="Proteomes" id="UP000253204"/>
    </source>
</evidence>
<dbReference type="Proteomes" id="UP000253204">
    <property type="component" value="Unassembled WGS sequence"/>
</dbReference>
<feature type="region of interest" description="Disordered" evidence="1">
    <location>
        <begin position="108"/>
        <end position="128"/>
    </location>
</feature>
<organism evidence="3 4">
    <name type="scientific">Vreelandella rituensis</name>
    <dbReference type="NCBI Taxonomy" id="2282306"/>
    <lineage>
        <taxon>Bacteria</taxon>
        <taxon>Pseudomonadati</taxon>
        <taxon>Pseudomonadota</taxon>
        <taxon>Gammaproteobacteria</taxon>
        <taxon>Oceanospirillales</taxon>
        <taxon>Halomonadaceae</taxon>
        <taxon>Vreelandella</taxon>
    </lineage>
</organism>
<keyword evidence="4" id="KW-1185">Reference proteome</keyword>
<comment type="caution">
    <text evidence="3">The sequence shown here is derived from an EMBL/GenBank/DDBJ whole genome shotgun (WGS) entry which is preliminary data.</text>
</comment>